<dbReference type="Proteomes" id="UP001600894">
    <property type="component" value="Unassembled WGS sequence"/>
</dbReference>
<dbReference type="RefSeq" id="WP_390470196.1">
    <property type="nucleotide sequence ID" value="NZ_BAABXL010000001.1"/>
</dbReference>
<feature type="domain" description="DUF7336" evidence="1">
    <location>
        <begin position="4"/>
        <end position="67"/>
    </location>
</feature>
<proteinExistence type="predicted"/>
<protein>
    <recommendedName>
        <fullName evidence="1">DUF7336 domain-containing protein</fullName>
    </recommendedName>
</protein>
<comment type="caution">
    <text evidence="2">The sequence shown here is derived from an EMBL/GenBank/DDBJ whole genome shotgun (WGS) entry which is preliminary data.</text>
</comment>
<evidence type="ECO:0000313" key="3">
    <source>
        <dbReference type="Proteomes" id="UP001600894"/>
    </source>
</evidence>
<sequence length="69" mass="8208">MEKVVYLLQHSYELENGCDETKVLGIFSSRQMAEEAVGAYRQLPGFRDRKEDFYIDKYEVNKKYWGDGY</sequence>
<accession>A0ABQ0AZF0</accession>
<dbReference type="EMBL" id="BAABXL010000001">
    <property type="protein sequence ID" value="GAA6269418.1"/>
    <property type="molecule type" value="Genomic_DNA"/>
</dbReference>
<evidence type="ECO:0000259" key="1">
    <source>
        <dbReference type="Pfam" id="PF24024"/>
    </source>
</evidence>
<evidence type="ECO:0000313" key="2">
    <source>
        <dbReference type="EMBL" id="GAA6269418.1"/>
    </source>
</evidence>
<name>A0ABQ0AZF0_9FIRM</name>
<keyword evidence="3" id="KW-1185">Reference proteome</keyword>
<organism evidence="2 3">
    <name type="scientific">Enterocloster alcoholdehydrogenati</name>
    <dbReference type="NCBI Taxonomy" id="2547410"/>
    <lineage>
        <taxon>Bacteria</taxon>
        <taxon>Bacillati</taxon>
        <taxon>Bacillota</taxon>
        <taxon>Clostridia</taxon>
        <taxon>Lachnospirales</taxon>
        <taxon>Lachnospiraceae</taxon>
        <taxon>Enterocloster</taxon>
    </lineage>
</organism>
<dbReference type="InterPro" id="IPR055760">
    <property type="entry name" value="DUF7336"/>
</dbReference>
<reference evidence="2 3" key="1">
    <citation type="submission" date="2024-04" db="EMBL/GenBank/DDBJ databases">
        <title>Defined microbial consortia suppress multidrug-resistant proinflammatory Enterobacteriaceae via ecological control.</title>
        <authorList>
            <person name="Furuichi M."/>
            <person name="Kawaguchi T."/>
            <person name="Pust M."/>
            <person name="Yasuma K."/>
            <person name="Plichta D."/>
            <person name="Hasegawa N."/>
            <person name="Ohya T."/>
            <person name="Bhattarai S."/>
            <person name="Sasajima S."/>
            <person name="Aoto Y."/>
            <person name="Tuganbaev T."/>
            <person name="Yaginuma M."/>
            <person name="Ueda M."/>
            <person name="Okahashi N."/>
            <person name="Amafuji K."/>
            <person name="Kiridooshi Y."/>
            <person name="Sugita K."/>
            <person name="Strazar M."/>
            <person name="Skelly A."/>
            <person name="Suda W."/>
            <person name="Hattori M."/>
            <person name="Nakamoto N."/>
            <person name="Caballero S."/>
            <person name="Norman J."/>
            <person name="Olle B."/>
            <person name="Tanoue T."/>
            <person name="Arita M."/>
            <person name="Bucci V."/>
            <person name="Atarashi K."/>
            <person name="Xavier R."/>
            <person name="Honda K."/>
        </authorList>
    </citation>
    <scope>NUCLEOTIDE SEQUENCE [LARGE SCALE GENOMIC DNA]</scope>
    <source>
        <strain evidence="3">f13</strain>
    </source>
</reference>
<dbReference type="Pfam" id="PF24024">
    <property type="entry name" value="DUF7336"/>
    <property type="match status" value="1"/>
</dbReference>
<gene>
    <name evidence="2" type="ORF">F130042H8_24780</name>
</gene>